<evidence type="ECO:0000313" key="2">
    <source>
        <dbReference type="Proteomes" id="UP000256645"/>
    </source>
</evidence>
<protein>
    <submittedName>
        <fullName evidence="1">Uncharacterized protein</fullName>
    </submittedName>
</protein>
<name>A0A3D8SDF6_9HELO</name>
<sequence length="135" mass="15657">MEAPNQIDSKQVRLDNALKFLDENPTERVLTAARIFNVNATTIHTRRRRRNKHPGLWGGQNKILQSHEQEVIQTMIRSLLASQIQPTPRNPEKKPPSTRWFRIWWKANELDKITCKPLATVNPTVLSERDISEAL</sequence>
<keyword evidence="2" id="KW-1185">Reference proteome</keyword>
<proteinExistence type="predicted"/>
<comment type="caution">
    <text evidence="1">The sequence shown here is derived from an EMBL/GenBank/DDBJ whole genome shotgun (WGS) entry which is preliminary data.</text>
</comment>
<dbReference type="STRING" id="1849047.A0A3D8SDF6"/>
<reference evidence="1 2" key="1">
    <citation type="journal article" date="2018" name="IMA Fungus">
        <title>IMA Genome-F 9: Draft genome sequence of Annulohypoxylon stygium, Aspergillus mulundensis, Berkeleyomyces basicola (syn. Thielaviopsis basicola), Ceratocystis smalleyi, two Cercospora beticola strains, Coleophoma cylindrospora, Fusarium fracticaudum, Phialophora cf. hyalina, and Morchella septimelata.</title>
        <authorList>
            <person name="Wingfield B.D."/>
            <person name="Bills G.F."/>
            <person name="Dong Y."/>
            <person name="Huang W."/>
            <person name="Nel W.J."/>
            <person name="Swalarsk-Parry B.S."/>
            <person name="Vaghefi N."/>
            <person name="Wilken P.M."/>
            <person name="An Z."/>
            <person name="de Beer Z.W."/>
            <person name="De Vos L."/>
            <person name="Chen L."/>
            <person name="Duong T.A."/>
            <person name="Gao Y."/>
            <person name="Hammerbacher A."/>
            <person name="Kikkert J.R."/>
            <person name="Li Y."/>
            <person name="Li H."/>
            <person name="Li K."/>
            <person name="Li Q."/>
            <person name="Liu X."/>
            <person name="Ma X."/>
            <person name="Naidoo K."/>
            <person name="Pethybridge S.J."/>
            <person name="Sun J."/>
            <person name="Steenkamp E.T."/>
            <person name="van der Nest M.A."/>
            <person name="van Wyk S."/>
            <person name="Wingfield M.J."/>
            <person name="Xiong C."/>
            <person name="Yue Q."/>
            <person name="Zhang X."/>
        </authorList>
    </citation>
    <scope>NUCLEOTIDE SEQUENCE [LARGE SCALE GENOMIC DNA]</scope>
    <source>
        <strain evidence="1 2">BP6252</strain>
    </source>
</reference>
<accession>A0A3D8SDF6</accession>
<dbReference type="OrthoDB" id="3440363at2759"/>
<dbReference type="EMBL" id="PDLM01000002">
    <property type="protein sequence ID" value="RDW84376.1"/>
    <property type="molecule type" value="Genomic_DNA"/>
</dbReference>
<dbReference type="Proteomes" id="UP000256645">
    <property type="component" value="Unassembled WGS sequence"/>
</dbReference>
<dbReference type="AlphaFoldDB" id="A0A3D8SDF6"/>
<evidence type="ECO:0000313" key="1">
    <source>
        <dbReference type="EMBL" id="RDW84376.1"/>
    </source>
</evidence>
<gene>
    <name evidence="1" type="ORF">BP6252_01966</name>
</gene>
<organism evidence="1 2">
    <name type="scientific">Coleophoma cylindrospora</name>
    <dbReference type="NCBI Taxonomy" id="1849047"/>
    <lineage>
        <taxon>Eukaryota</taxon>
        <taxon>Fungi</taxon>
        <taxon>Dikarya</taxon>
        <taxon>Ascomycota</taxon>
        <taxon>Pezizomycotina</taxon>
        <taxon>Leotiomycetes</taxon>
        <taxon>Helotiales</taxon>
        <taxon>Dermateaceae</taxon>
        <taxon>Coleophoma</taxon>
    </lineage>
</organism>